<protein>
    <submittedName>
        <fullName evidence="1">Uncharacterized protein</fullName>
    </submittedName>
</protein>
<dbReference type="KEGG" id="mela:C6568_04715"/>
<sequence>MASSEAKVRLDLNNPVFQDHLLTLQKPERHAALDTLQKIRQLTWNQLYRDLGLKWEKITSVRPPQGIDAIYSLRITQARRATAHRDGDFIRLLTIAPDHDATYGKK</sequence>
<name>A0A2R3QA31_9BURK</name>
<dbReference type="RefSeq" id="WP_106683125.1">
    <property type="nucleotide sequence ID" value="NZ_CP027667.1"/>
</dbReference>
<evidence type="ECO:0000313" key="1">
    <source>
        <dbReference type="EMBL" id="AVO48645.1"/>
    </source>
</evidence>
<keyword evidence="2" id="KW-1185">Reference proteome</keyword>
<dbReference type="Proteomes" id="UP000237925">
    <property type="component" value="Chromosome"/>
</dbReference>
<dbReference type="AlphaFoldDB" id="A0A2R3QA31"/>
<dbReference type="EMBL" id="CP027667">
    <property type="protein sequence ID" value="AVO48645.1"/>
    <property type="molecule type" value="Genomic_DNA"/>
</dbReference>
<organism evidence="1 2">
    <name type="scientific">Melaminivora suipulveris</name>
    <dbReference type="NCBI Taxonomy" id="2109913"/>
    <lineage>
        <taxon>Bacteria</taxon>
        <taxon>Pseudomonadati</taxon>
        <taxon>Pseudomonadota</taxon>
        <taxon>Betaproteobacteria</taxon>
        <taxon>Burkholderiales</taxon>
        <taxon>Comamonadaceae</taxon>
        <taxon>Melaminivora</taxon>
    </lineage>
</organism>
<gene>
    <name evidence="1" type="ORF">C6568_04715</name>
</gene>
<proteinExistence type="predicted"/>
<accession>A0A2R3QA31</accession>
<reference evidence="1 2" key="1">
    <citation type="submission" date="2018-03" db="EMBL/GenBank/DDBJ databases">
        <title>Genome sequencing of Melaminivora sp.</title>
        <authorList>
            <person name="Kim S.-J."/>
            <person name="Heo J."/>
            <person name="Ahn J.-H."/>
            <person name="Kwon S.-W."/>
        </authorList>
    </citation>
    <scope>NUCLEOTIDE SEQUENCE [LARGE SCALE GENOMIC DNA]</scope>
    <source>
        <strain evidence="1 2">SC2-9</strain>
    </source>
</reference>
<evidence type="ECO:0000313" key="2">
    <source>
        <dbReference type="Proteomes" id="UP000237925"/>
    </source>
</evidence>
<dbReference type="OrthoDB" id="425602at2"/>